<dbReference type="EMBL" id="JAHLQT010031306">
    <property type="protein sequence ID" value="KAG7160336.1"/>
    <property type="molecule type" value="Genomic_DNA"/>
</dbReference>
<evidence type="ECO:0000313" key="1">
    <source>
        <dbReference type="EMBL" id="KAG7160336.1"/>
    </source>
</evidence>
<gene>
    <name evidence="1" type="primary">Psma2-L1</name>
    <name evidence="1" type="ORF">Hamer_G001555</name>
</gene>
<comment type="caution">
    <text evidence="1">The sequence shown here is derived from an EMBL/GenBank/DDBJ whole genome shotgun (WGS) entry which is preliminary data.</text>
</comment>
<name>A0A8J5JMF4_HOMAM</name>
<dbReference type="AlphaFoldDB" id="A0A8J5JMF4"/>
<accession>A0A8J5JMF4</accession>
<sequence length="109" mass="12684">FLEQCGLWSRPEVRLMVVGHRSHVETVLLHPSLRNTVHAIYLVLHNLVLHTPTIKLRERNSDKVGERVMVYRRCLYCNNGEADVQLVYLWNLASGLPRDVNLFYGNYVP</sequence>
<protein>
    <submittedName>
        <fullName evidence="1">Putative Proteasome subunit alpha type-2-like 1</fullName>
    </submittedName>
</protein>
<keyword evidence="2" id="KW-1185">Reference proteome</keyword>
<proteinExistence type="predicted"/>
<keyword evidence="1" id="KW-0647">Proteasome</keyword>
<organism evidence="1 2">
    <name type="scientific">Homarus americanus</name>
    <name type="common">American lobster</name>
    <dbReference type="NCBI Taxonomy" id="6706"/>
    <lineage>
        <taxon>Eukaryota</taxon>
        <taxon>Metazoa</taxon>
        <taxon>Ecdysozoa</taxon>
        <taxon>Arthropoda</taxon>
        <taxon>Crustacea</taxon>
        <taxon>Multicrustacea</taxon>
        <taxon>Malacostraca</taxon>
        <taxon>Eumalacostraca</taxon>
        <taxon>Eucarida</taxon>
        <taxon>Decapoda</taxon>
        <taxon>Pleocyemata</taxon>
        <taxon>Astacidea</taxon>
        <taxon>Nephropoidea</taxon>
        <taxon>Nephropidae</taxon>
        <taxon>Homarus</taxon>
    </lineage>
</organism>
<feature type="non-terminal residue" evidence="1">
    <location>
        <position position="109"/>
    </location>
</feature>
<dbReference type="Proteomes" id="UP000747542">
    <property type="component" value="Unassembled WGS sequence"/>
</dbReference>
<evidence type="ECO:0000313" key="2">
    <source>
        <dbReference type="Proteomes" id="UP000747542"/>
    </source>
</evidence>
<dbReference type="GO" id="GO:0000502">
    <property type="term" value="C:proteasome complex"/>
    <property type="evidence" value="ECO:0007669"/>
    <property type="project" value="UniProtKB-KW"/>
</dbReference>
<reference evidence="1" key="1">
    <citation type="journal article" date="2021" name="Sci. Adv.">
        <title>The American lobster genome reveals insights on longevity, neural, and immune adaptations.</title>
        <authorList>
            <person name="Polinski J.M."/>
            <person name="Zimin A.V."/>
            <person name="Clark K.F."/>
            <person name="Kohn A.B."/>
            <person name="Sadowski N."/>
            <person name="Timp W."/>
            <person name="Ptitsyn A."/>
            <person name="Khanna P."/>
            <person name="Romanova D.Y."/>
            <person name="Williams P."/>
            <person name="Greenwood S.J."/>
            <person name="Moroz L.L."/>
            <person name="Walt D.R."/>
            <person name="Bodnar A.G."/>
        </authorList>
    </citation>
    <scope>NUCLEOTIDE SEQUENCE</scope>
    <source>
        <strain evidence="1">GMGI-L3</strain>
    </source>
</reference>